<organism evidence="1 2">
    <name type="scientific">Trifolium medium</name>
    <dbReference type="NCBI Taxonomy" id="97028"/>
    <lineage>
        <taxon>Eukaryota</taxon>
        <taxon>Viridiplantae</taxon>
        <taxon>Streptophyta</taxon>
        <taxon>Embryophyta</taxon>
        <taxon>Tracheophyta</taxon>
        <taxon>Spermatophyta</taxon>
        <taxon>Magnoliopsida</taxon>
        <taxon>eudicotyledons</taxon>
        <taxon>Gunneridae</taxon>
        <taxon>Pentapetalae</taxon>
        <taxon>rosids</taxon>
        <taxon>fabids</taxon>
        <taxon>Fabales</taxon>
        <taxon>Fabaceae</taxon>
        <taxon>Papilionoideae</taxon>
        <taxon>50 kb inversion clade</taxon>
        <taxon>NPAAA clade</taxon>
        <taxon>Hologalegina</taxon>
        <taxon>IRL clade</taxon>
        <taxon>Trifolieae</taxon>
        <taxon>Trifolium</taxon>
    </lineage>
</organism>
<keyword evidence="2" id="KW-1185">Reference proteome</keyword>
<name>A0A392RUT0_9FABA</name>
<dbReference type="Proteomes" id="UP000265520">
    <property type="component" value="Unassembled WGS sequence"/>
</dbReference>
<sequence length="95" mass="10240">MVVCVPTTIRCSNGSVFPSKVGRWGVLKPSGTRVSHRTCDRGWDSTISSSSSCSVALFSFFSLCGCHLSLEAAYLGNSRLQSPCEDILCFALDQN</sequence>
<accession>A0A392RUT0</accession>
<comment type="caution">
    <text evidence="1">The sequence shown here is derived from an EMBL/GenBank/DDBJ whole genome shotgun (WGS) entry which is preliminary data.</text>
</comment>
<proteinExistence type="predicted"/>
<protein>
    <submittedName>
        <fullName evidence="1">Uncharacterized protein</fullName>
    </submittedName>
</protein>
<reference evidence="1 2" key="1">
    <citation type="journal article" date="2018" name="Front. Plant Sci.">
        <title>Red Clover (Trifolium pratense) and Zigzag Clover (T. medium) - A Picture of Genomic Similarities and Differences.</title>
        <authorList>
            <person name="Dluhosova J."/>
            <person name="Istvanek J."/>
            <person name="Nedelnik J."/>
            <person name="Repkova J."/>
        </authorList>
    </citation>
    <scope>NUCLEOTIDE SEQUENCE [LARGE SCALE GENOMIC DNA]</scope>
    <source>
        <strain evidence="2">cv. 10/8</strain>
        <tissue evidence="1">Leaf</tissue>
    </source>
</reference>
<dbReference type="EMBL" id="LXQA010266560">
    <property type="protein sequence ID" value="MCI39355.1"/>
    <property type="molecule type" value="Genomic_DNA"/>
</dbReference>
<evidence type="ECO:0000313" key="2">
    <source>
        <dbReference type="Proteomes" id="UP000265520"/>
    </source>
</evidence>
<evidence type="ECO:0000313" key="1">
    <source>
        <dbReference type="EMBL" id="MCI39355.1"/>
    </source>
</evidence>
<dbReference type="AlphaFoldDB" id="A0A392RUT0"/>
<feature type="non-terminal residue" evidence="1">
    <location>
        <position position="95"/>
    </location>
</feature>